<evidence type="ECO:0000313" key="3">
    <source>
        <dbReference type="Proteomes" id="UP000887013"/>
    </source>
</evidence>
<sequence length="171" mass="19834">MECHDEENELFCLLHLLLIKVLKTAKTARDICAVYGDDAIADRTDRDWYVKFKKENFDFKDTPRSGNPVAFDEELLHQLSHENTRQATRELTEEIKCSHTAKGQHLHSIRKVQECGAWVRYALSNNNKNQRATISTDLHARHHSTHGYNNDLFTELLLAMKIKKKKKMVGT</sequence>
<dbReference type="GO" id="GO:0003690">
    <property type="term" value="F:double-stranded DNA binding"/>
    <property type="evidence" value="ECO:0007669"/>
    <property type="project" value="TreeGrafter"/>
</dbReference>
<name>A0A8X6QTM9_NEPPI</name>
<dbReference type="GO" id="GO:0000793">
    <property type="term" value="C:condensed chromosome"/>
    <property type="evidence" value="ECO:0007669"/>
    <property type="project" value="TreeGrafter"/>
</dbReference>
<comment type="caution">
    <text evidence="2">The sequence shown here is derived from an EMBL/GenBank/DDBJ whole genome shotgun (WGS) entry which is preliminary data.</text>
</comment>
<dbReference type="GO" id="GO:0000014">
    <property type="term" value="F:single-stranded DNA endodeoxyribonuclease activity"/>
    <property type="evidence" value="ECO:0007669"/>
    <property type="project" value="TreeGrafter"/>
</dbReference>
<reference evidence="2" key="1">
    <citation type="submission" date="2020-08" db="EMBL/GenBank/DDBJ databases">
        <title>Multicomponent nature underlies the extraordinary mechanical properties of spider dragline silk.</title>
        <authorList>
            <person name="Kono N."/>
            <person name="Nakamura H."/>
            <person name="Mori M."/>
            <person name="Yoshida Y."/>
            <person name="Ohtoshi R."/>
            <person name="Malay A.D."/>
            <person name="Moran D.A.P."/>
            <person name="Tomita M."/>
            <person name="Numata K."/>
            <person name="Arakawa K."/>
        </authorList>
    </citation>
    <scope>NUCLEOTIDE SEQUENCE</scope>
</reference>
<protein>
    <submittedName>
        <fullName evidence="2">Histone-lysine N-methyltransferase SETMAR</fullName>
    </submittedName>
</protein>
<dbReference type="GO" id="GO:0035861">
    <property type="term" value="C:site of double-strand break"/>
    <property type="evidence" value="ECO:0007669"/>
    <property type="project" value="TreeGrafter"/>
</dbReference>
<feature type="domain" description="Mos1 transposase HTH" evidence="1">
    <location>
        <begin position="23"/>
        <end position="56"/>
    </location>
</feature>
<dbReference type="OrthoDB" id="6508494at2759"/>
<dbReference type="GO" id="GO:0044774">
    <property type="term" value="P:mitotic DNA integrity checkpoint signaling"/>
    <property type="evidence" value="ECO:0007669"/>
    <property type="project" value="TreeGrafter"/>
</dbReference>
<evidence type="ECO:0000259" key="1">
    <source>
        <dbReference type="Pfam" id="PF17906"/>
    </source>
</evidence>
<proteinExistence type="predicted"/>
<dbReference type="GO" id="GO:0006303">
    <property type="term" value="P:double-strand break repair via nonhomologous end joining"/>
    <property type="evidence" value="ECO:0007669"/>
    <property type="project" value="TreeGrafter"/>
</dbReference>
<dbReference type="GO" id="GO:0015074">
    <property type="term" value="P:DNA integration"/>
    <property type="evidence" value="ECO:0007669"/>
    <property type="project" value="TreeGrafter"/>
</dbReference>
<gene>
    <name evidence="2" type="primary">WH47_12498</name>
    <name evidence="2" type="ORF">NPIL_11961</name>
</gene>
<dbReference type="PANTHER" id="PTHR46060:SF2">
    <property type="entry name" value="HISTONE-LYSINE N-METHYLTRANSFERASE SETMAR"/>
    <property type="match status" value="1"/>
</dbReference>
<dbReference type="GO" id="GO:0005634">
    <property type="term" value="C:nucleus"/>
    <property type="evidence" value="ECO:0007669"/>
    <property type="project" value="TreeGrafter"/>
</dbReference>
<dbReference type="InterPro" id="IPR041426">
    <property type="entry name" value="Mos1_HTH"/>
</dbReference>
<dbReference type="PANTHER" id="PTHR46060">
    <property type="entry name" value="MARINER MOS1 TRANSPOSASE-LIKE PROTEIN"/>
    <property type="match status" value="1"/>
</dbReference>
<evidence type="ECO:0000313" key="2">
    <source>
        <dbReference type="EMBL" id="GFU43281.1"/>
    </source>
</evidence>
<dbReference type="AlphaFoldDB" id="A0A8X6QTM9"/>
<dbReference type="EMBL" id="BMAW01085508">
    <property type="protein sequence ID" value="GFU43281.1"/>
    <property type="molecule type" value="Genomic_DNA"/>
</dbReference>
<dbReference type="Pfam" id="PF17906">
    <property type="entry name" value="HTH_48"/>
    <property type="match status" value="1"/>
</dbReference>
<dbReference type="GO" id="GO:0031297">
    <property type="term" value="P:replication fork processing"/>
    <property type="evidence" value="ECO:0007669"/>
    <property type="project" value="TreeGrafter"/>
</dbReference>
<organism evidence="2 3">
    <name type="scientific">Nephila pilipes</name>
    <name type="common">Giant wood spider</name>
    <name type="synonym">Nephila maculata</name>
    <dbReference type="NCBI Taxonomy" id="299642"/>
    <lineage>
        <taxon>Eukaryota</taxon>
        <taxon>Metazoa</taxon>
        <taxon>Ecdysozoa</taxon>
        <taxon>Arthropoda</taxon>
        <taxon>Chelicerata</taxon>
        <taxon>Arachnida</taxon>
        <taxon>Araneae</taxon>
        <taxon>Araneomorphae</taxon>
        <taxon>Entelegynae</taxon>
        <taxon>Araneoidea</taxon>
        <taxon>Nephilidae</taxon>
        <taxon>Nephila</taxon>
    </lineage>
</organism>
<keyword evidence="3" id="KW-1185">Reference proteome</keyword>
<dbReference type="Gene3D" id="1.10.10.1450">
    <property type="match status" value="1"/>
</dbReference>
<dbReference type="GO" id="GO:0044547">
    <property type="term" value="F:DNA topoisomerase binding"/>
    <property type="evidence" value="ECO:0007669"/>
    <property type="project" value="TreeGrafter"/>
</dbReference>
<accession>A0A8X6QTM9</accession>
<dbReference type="InterPro" id="IPR052709">
    <property type="entry name" value="Transposase-MT_Hybrid"/>
</dbReference>
<dbReference type="GO" id="GO:0000729">
    <property type="term" value="P:DNA double-strand break processing"/>
    <property type="evidence" value="ECO:0007669"/>
    <property type="project" value="TreeGrafter"/>
</dbReference>
<dbReference type="GO" id="GO:0003697">
    <property type="term" value="F:single-stranded DNA binding"/>
    <property type="evidence" value="ECO:0007669"/>
    <property type="project" value="TreeGrafter"/>
</dbReference>
<dbReference type="Proteomes" id="UP000887013">
    <property type="component" value="Unassembled WGS sequence"/>
</dbReference>
<dbReference type="GO" id="GO:0042800">
    <property type="term" value="F:histone H3K4 methyltransferase activity"/>
    <property type="evidence" value="ECO:0007669"/>
    <property type="project" value="TreeGrafter"/>
</dbReference>
<dbReference type="GO" id="GO:0046975">
    <property type="term" value="F:histone H3K36 methyltransferase activity"/>
    <property type="evidence" value="ECO:0007669"/>
    <property type="project" value="TreeGrafter"/>
</dbReference>